<dbReference type="GO" id="GO:0008013">
    <property type="term" value="F:beta-catenin binding"/>
    <property type="evidence" value="ECO:0007669"/>
    <property type="project" value="TreeGrafter"/>
</dbReference>
<dbReference type="Gene3D" id="2.150.10.10">
    <property type="entry name" value="Serralysin-like metalloprotease, C-terminal"/>
    <property type="match status" value="6"/>
</dbReference>
<evidence type="ECO:0000256" key="4">
    <source>
        <dbReference type="ARBA" id="ARBA00023136"/>
    </source>
</evidence>
<feature type="domain" description="Cadherin" evidence="6">
    <location>
        <begin position="699"/>
        <end position="808"/>
    </location>
</feature>
<dbReference type="InterPro" id="IPR001343">
    <property type="entry name" value="Hemolysn_Ca-bd"/>
</dbReference>
<dbReference type="Proteomes" id="UP000325614">
    <property type="component" value="Chromosome"/>
</dbReference>
<dbReference type="GO" id="GO:0007156">
    <property type="term" value="P:homophilic cell adhesion via plasma membrane adhesion molecules"/>
    <property type="evidence" value="ECO:0007669"/>
    <property type="project" value="InterPro"/>
</dbReference>
<keyword evidence="8" id="KW-1185">Reference proteome</keyword>
<reference evidence="7 8" key="1">
    <citation type="submission" date="2019-10" db="EMBL/GenBank/DDBJ databases">
        <title>Isolation, Identification of Microvirga thermotolerans HR1, a novel thermophilic bacterium and Comparative Genomics of the genus Microvirga.</title>
        <authorList>
            <person name="Li J."/>
            <person name="Zhang W."/>
            <person name="Lin M."/>
            <person name="Wang J."/>
        </authorList>
    </citation>
    <scope>NUCLEOTIDE SEQUENCE [LARGE SCALE GENOMIC DNA]</scope>
    <source>
        <strain evidence="7 8">HR1</strain>
    </source>
</reference>
<dbReference type="Gene3D" id="2.60.40.60">
    <property type="entry name" value="Cadherins"/>
    <property type="match status" value="4"/>
</dbReference>
<dbReference type="GO" id="GO:0016477">
    <property type="term" value="P:cell migration"/>
    <property type="evidence" value="ECO:0007669"/>
    <property type="project" value="TreeGrafter"/>
</dbReference>
<evidence type="ECO:0000256" key="3">
    <source>
        <dbReference type="ARBA" id="ARBA00022837"/>
    </source>
</evidence>
<dbReference type="InterPro" id="IPR002126">
    <property type="entry name" value="Cadherin-like_dom"/>
</dbReference>
<dbReference type="Pfam" id="PF00353">
    <property type="entry name" value="HemolysinCabind"/>
    <property type="match status" value="7"/>
</dbReference>
<dbReference type="GO" id="GO:0016342">
    <property type="term" value="C:catenin complex"/>
    <property type="evidence" value="ECO:0007669"/>
    <property type="project" value="TreeGrafter"/>
</dbReference>
<gene>
    <name evidence="7" type="ORF">GDR74_16120</name>
</gene>
<dbReference type="GO" id="GO:0005509">
    <property type="term" value="F:calcium ion binding"/>
    <property type="evidence" value="ECO:0007669"/>
    <property type="project" value="InterPro"/>
</dbReference>
<feature type="domain" description="Cadherin" evidence="6">
    <location>
        <begin position="1045"/>
        <end position="1133"/>
    </location>
</feature>
<dbReference type="PROSITE" id="PS00330">
    <property type="entry name" value="HEMOLYSIN_CALCIUM"/>
    <property type="match status" value="4"/>
</dbReference>
<dbReference type="CDD" id="cd11304">
    <property type="entry name" value="Cadherin_repeat"/>
    <property type="match status" value="3"/>
</dbReference>
<dbReference type="EMBL" id="CP045423">
    <property type="protein sequence ID" value="QFU17616.1"/>
    <property type="molecule type" value="Genomic_DNA"/>
</dbReference>
<organism evidence="7 8">
    <name type="scientific">Microvirga thermotolerans</name>
    <dbReference type="NCBI Taxonomy" id="2651334"/>
    <lineage>
        <taxon>Bacteria</taxon>
        <taxon>Pseudomonadati</taxon>
        <taxon>Pseudomonadota</taxon>
        <taxon>Alphaproteobacteria</taxon>
        <taxon>Hyphomicrobiales</taxon>
        <taxon>Methylobacteriaceae</taxon>
        <taxon>Microvirga</taxon>
    </lineage>
</organism>
<dbReference type="PROSITE" id="PS50268">
    <property type="entry name" value="CADHERIN_2"/>
    <property type="match status" value="4"/>
</dbReference>
<dbReference type="InterPro" id="IPR011049">
    <property type="entry name" value="Serralysin-like_metalloprot_C"/>
</dbReference>
<accession>A0A5P9K120</accession>
<evidence type="ECO:0000313" key="8">
    <source>
        <dbReference type="Proteomes" id="UP000325614"/>
    </source>
</evidence>
<evidence type="ECO:0000259" key="6">
    <source>
        <dbReference type="PROSITE" id="PS50268"/>
    </source>
</evidence>
<dbReference type="KEGG" id="mico:GDR74_16120"/>
<name>A0A5P9K120_9HYPH</name>
<evidence type="ECO:0000256" key="1">
    <source>
        <dbReference type="ARBA" id="ARBA00004370"/>
    </source>
</evidence>
<dbReference type="InterPro" id="IPR015919">
    <property type="entry name" value="Cadherin-like_sf"/>
</dbReference>
<dbReference type="SUPFAM" id="SSF49313">
    <property type="entry name" value="Cadherin-like"/>
    <property type="match status" value="4"/>
</dbReference>
<proteinExistence type="predicted"/>
<protein>
    <recommendedName>
        <fullName evidence="6">Cadherin domain-containing protein</fullName>
    </recommendedName>
</protein>
<feature type="region of interest" description="Disordered" evidence="5">
    <location>
        <begin position="272"/>
        <end position="303"/>
    </location>
</feature>
<dbReference type="InterPro" id="IPR018511">
    <property type="entry name" value="Hemolysin-typ_Ca-bd_CS"/>
</dbReference>
<feature type="domain" description="Cadherin" evidence="6">
    <location>
        <begin position="920"/>
        <end position="1037"/>
    </location>
</feature>
<keyword evidence="4" id="KW-0472">Membrane</keyword>
<feature type="compositionally biased region" description="Gly residues" evidence="5">
    <location>
        <begin position="272"/>
        <end position="283"/>
    </location>
</feature>
<keyword evidence="2" id="KW-0677">Repeat</keyword>
<dbReference type="PANTHER" id="PTHR24027">
    <property type="entry name" value="CADHERIN-23"/>
    <property type="match status" value="1"/>
</dbReference>
<evidence type="ECO:0000313" key="7">
    <source>
        <dbReference type="EMBL" id="QFU17616.1"/>
    </source>
</evidence>
<dbReference type="SUPFAM" id="SSF51120">
    <property type="entry name" value="beta-Roll"/>
    <property type="match status" value="4"/>
</dbReference>
<dbReference type="PANTHER" id="PTHR24027:SF438">
    <property type="entry name" value="CADHERIN 23"/>
    <property type="match status" value="1"/>
</dbReference>
<dbReference type="Pfam" id="PF00028">
    <property type="entry name" value="Cadherin"/>
    <property type="match status" value="1"/>
</dbReference>
<comment type="subcellular location">
    <subcellularLocation>
        <location evidence="1">Membrane</location>
    </subcellularLocation>
</comment>
<evidence type="ECO:0000256" key="2">
    <source>
        <dbReference type="ARBA" id="ARBA00022737"/>
    </source>
</evidence>
<dbReference type="InterPro" id="IPR039808">
    <property type="entry name" value="Cadherin"/>
</dbReference>
<dbReference type="PRINTS" id="PR00313">
    <property type="entry name" value="CABNDNGRPT"/>
</dbReference>
<keyword evidence="3" id="KW-0106">Calcium</keyword>
<dbReference type="SMART" id="SM00112">
    <property type="entry name" value="CA"/>
    <property type="match status" value="3"/>
</dbReference>
<dbReference type="GO" id="GO:0045296">
    <property type="term" value="F:cadherin binding"/>
    <property type="evidence" value="ECO:0007669"/>
    <property type="project" value="TreeGrafter"/>
</dbReference>
<evidence type="ECO:0000256" key="5">
    <source>
        <dbReference type="SAM" id="MobiDB-lite"/>
    </source>
</evidence>
<sequence>MIMAVVYFSGTDTFEQYVGSGDHLIVTASGSIESTMDFGVTSTDFPFDVAASIYGFVSGQVTGVRLGGTGSRIFVGTTGVVQGEVSGIFFSTGRVVNQGQVQGGQQGVFVDYTDSSIANTGTISGRVGIKGDENFATRTQISNSGTITAITYGILLPSDSQVTNSGTIEALGGTGSIGVALATKTASVASFSNSGTVLADIAVEGGAGRDTVRNTGQLLGRVSLLDGNDLYDGRGGTVGGPVDLGSGDDTAQGGDGVETFLGGDGDDLILGGGGGDRLDGGAGRDTLDGGAGDDRMSGGDGDDTYLVDSEGDIVAESAGEGADTVRTSISYALTDQVENLVLIGADNLAGTGNALSNIVVGNGGSNTLDGGAGADELRGGLGNDTYIVDDAGDLVVESADEGTDTVRASISSVLAAHVENLVLTGSDDLTGTGNGLTNVIVGNGGSNTLDGGAGADELQGGAGDDLYIVDHSGDLVVENAGDGVDMVRASVSYALAANIENLVLTGGADIRGTGNDADNVIVGNAGNNTLDGGSGADELRGGAGNDTYIVDDAGDLVVENADEGTDTVRASIGYVLGAEVENLTLVGTGNLGGTGNALNNVLIGNDGSNALQGGQGDDTLDGGAGDNVAVFSGQKSDYIIARNGDGSWTVADKRFGHDGTDQLRNIQTLRFSDGTISLATQPADPAPVPPEVSGGTAFIDENARPHATVASVRPVGTVGNGVTYALTSNPGGKFAIDATTGLVTLLGPVNYEAAAEDDPHLQVENAGTPLERKFYTLKVTATDTASGLTSGEKTLVVYVNDINEAPTQLAFADGTRKATITADAQDGAVVGDLTAVDPEGDDGLVFAFDTSGNGGSSGSGNAGGRFKIEDGKLKVAALTNISKTETYTVTIKVSDRNGEAGSASTYKDFLITVNPVAAVNHAPTDVGFSEAQTIKAAVTGAGANVVLATAVDPDTAPEFRNNRYKFADTGGATDASGLFRIDERTGQITTTRGVEAGDAGQKTLQVVAYDGSLESPAKPYTFTIAAADAPVNRAPEGLALSNAVVRELAEAGAIVGTLSAVDRDGDALTYTLVGDGAEGRFAIQGNTIVVANPYKLDYEQAVSHQIAVLASDGKGGSQLQSFAIHIADWTPEFTAGSGADDVFKGGAGNDVLRGNLGNDSLHGAAGRDRLFGDAGIDRIFGGLGNDSLTGGSGRDVFVFDTRPGKANLDRIFDYSAKDDSVWLDNAVFKKLGKGSAIKPGKLNKNFFTVGDKAKDANDYLIYDRAKKTLYYDSDGNGAAKAVAIFTTAKAIKFSAGEFFVV</sequence>
<feature type="domain" description="Cadherin" evidence="6">
    <location>
        <begin position="812"/>
        <end position="925"/>
    </location>
</feature>